<feature type="region of interest" description="Disordered" evidence="1">
    <location>
        <begin position="1"/>
        <end position="33"/>
    </location>
</feature>
<feature type="compositionally biased region" description="Low complexity" evidence="1">
    <location>
        <begin position="237"/>
        <end position="250"/>
    </location>
</feature>
<reference evidence="2" key="1">
    <citation type="journal article" date="2014" name="PLoS ONE">
        <title>Transcriptome-Based Identification of ABC Transporters in the Western Tarnished Plant Bug Lygus hesperus.</title>
        <authorList>
            <person name="Hull J.J."/>
            <person name="Chaney K."/>
            <person name="Geib S.M."/>
            <person name="Fabrick J.A."/>
            <person name="Brent C.S."/>
            <person name="Walsh D."/>
            <person name="Lavine L.C."/>
        </authorList>
    </citation>
    <scope>NUCLEOTIDE SEQUENCE</scope>
</reference>
<sequence length="275" mass="29622">MQSAQSTLPLPSTQHSFYNNSSNTNNNNNYSKANYSNYYSVNNNINKPPSGYAHVTTQTYNSPSPYYSSGPISTLPPMVPSITTATLSKPYYNGNNTIHTTNCNVIDNKMMSMTPSPTQSYSSSAPYMHSVAESYPSPASIPRELISMTGVTQDAAVTTSSNNHNNNNSYLCSYGDMTAAAAAASAANTMQSVLQSQLLPPLQAQLMQSSPVMSNTLTNNFFVSPYLYTAQYAQQGSSNTTNNNNTNNSNGRSSTVAGTMHNICTNVNREGISHN</sequence>
<dbReference type="AlphaFoldDB" id="A0A0A9YDC2"/>
<accession>A0A0A9YDC2</accession>
<evidence type="ECO:0000256" key="1">
    <source>
        <dbReference type="SAM" id="MobiDB-lite"/>
    </source>
</evidence>
<proteinExistence type="predicted"/>
<dbReference type="EMBL" id="GBHO01013450">
    <property type="protein sequence ID" value="JAG30154.1"/>
    <property type="molecule type" value="Transcribed_RNA"/>
</dbReference>
<feature type="compositionally biased region" description="Polar residues" evidence="1">
    <location>
        <begin position="1"/>
        <end position="17"/>
    </location>
</feature>
<organism evidence="2">
    <name type="scientific">Lygus hesperus</name>
    <name type="common">Western plant bug</name>
    <dbReference type="NCBI Taxonomy" id="30085"/>
    <lineage>
        <taxon>Eukaryota</taxon>
        <taxon>Metazoa</taxon>
        <taxon>Ecdysozoa</taxon>
        <taxon>Arthropoda</taxon>
        <taxon>Hexapoda</taxon>
        <taxon>Insecta</taxon>
        <taxon>Pterygota</taxon>
        <taxon>Neoptera</taxon>
        <taxon>Paraneoptera</taxon>
        <taxon>Hemiptera</taxon>
        <taxon>Heteroptera</taxon>
        <taxon>Panheteroptera</taxon>
        <taxon>Cimicomorpha</taxon>
        <taxon>Miridae</taxon>
        <taxon>Mirini</taxon>
        <taxon>Lygus</taxon>
    </lineage>
</organism>
<dbReference type="EMBL" id="GDHC01017911">
    <property type="protein sequence ID" value="JAQ00718.1"/>
    <property type="molecule type" value="Transcribed_RNA"/>
</dbReference>
<name>A0A0A9YDC2_LYGHE</name>
<feature type="region of interest" description="Disordered" evidence="1">
    <location>
        <begin position="237"/>
        <end position="258"/>
    </location>
</feature>
<protein>
    <submittedName>
        <fullName evidence="2">Uncharacterized protein</fullName>
    </submittedName>
</protein>
<feature type="compositionally biased region" description="Low complexity" evidence="1">
    <location>
        <begin position="18"/>
        <end position="33"/>
    </location>
</feature>
<evidence type="ECO:0000313" key="3">
    <source>
        <dbReference type="EMBL" id="JAQ00718.1"/>
    </source>
</evidence>
<reference evidence="2" key="2">
    <citation type="submission" date="2014-07" db="EMBL/GenBank/DDBJ databases">
        <authorList>
            <person name="Hull J."/>
        </authorList>
    </citation>
    <scope>NUCLEOTIDE SEQUENCE</scope>
</reference>
<evidence type="ECO:0000313" key="2">
    <source>
        <dbReference type="EMBL" id="JAG30154.1"/>
    </source>
</evidence>
<reference evidence="3" key="3">
    <citation type="journal article" date="2016" name="Gigascience">
        <title>De novo construction of an expanded transcriptome assembly for the western tarnished plant bug, Lygus hesperus.</title>
        <authorList>
            <person name="Tassone E.E."/>
            <person name="Geib S.M."/>
            <person name="Hall B."/>
            <person name="Fabrick J.A."/>
            <person name="Brent C.S."/>
            <person name="Hull J.J."/>
        </authorList>
    </citation>
    <scope>NUCLEOTIDE SEQUENCE</scope>
</reference>
<gene>
    <name evidence="2" type="ORF">CM83_18482</name>
    <name evidence="3" type="ORF">g.8631</name>
</gene>